<evidence type="ECO:0008006" key="3">
    <source>
        <dbReference type="Google" id="ProtNLM"/>
    </source>
</evidence>
<keyword evidence="2" id="KW-1185">Reference proteome</keyword>
<dbReference type="SUPFAM" id="SSF52980">
    <property type="entry name" value="Restriction endonuclease-like"/>
    <property type="match status" value="1"/>
</dbReference>
<evidence type="ECO:0000313" key="2">
    <source>
        <dbReference type="Proteomes" id="UP000278886"/>
    </source>
</evidence>
<dbReference type="Proteomes" id="UP000278886">
    <property type="component" value="Chromosome"/>
</dbReference>
<gene>
    <name evidence="1" type="ORF">D7I47_08575</name>
</gene>
<proteinExistence type="predicted"/>
<accession>A0A387B3U7</accession>
<dbReference type="InterPro" id="IPR011335">
    <property type="entry name" value="Restrct_endonuc-II-like"/>
</dbReference>
<dbReference type="EMBL" id="CP032630">
    <property type="protein sequence ID" value="AYF98304.1"/>
    <property type="molecule type" value="Genomic_DNA"/>
</dbReference>
<reference evidence="2" key="1">
    <citation type="submission" date="2018-09" db="EMBL/GenBank/DDBJ databases">
        <title>Genome sequencing of strain 2DFWR-13.</title>
        <authorList>
            <person name="Heo J."/>
            <person name="Kim S.-J."/>
            <person name="Kwon S.-W."/>
        </authorList>
    </citation>
    <scope>NUCLEOTIDE SEQUENCE [LARGE SCALE GENOMIC DNA]</scope>
    <source>
        <strain evidence="2">2DFWR-13</strain>
    </source>
</reference>
<protein>
    <recommendedName>
        <fullName evidence="3">DUF559 domain-containing protein</fullName>
    </recommendedName>
</protein>
<sequence>MDDSQLGTHISVGEALAAGMTREDLRRDDPWHTPFWGIRSRVEVTDLRRRAEAFIPRMPDRAFYFGPTAAALHGIPIPSRKETVALHIGVPTGQRRVDARGVVAHHVIIDVRDITTVDGLPVASPARTWCDLAAGGLHRHEVVAAGDRILWAAAPLGTVDDLRGALSRYEGRRGSKLMRDALPVLSAGSASPRETWLRVLLIDAGLPDPEVQLEVLNKWGRLIGHCDLGWARRRIGIEYEGEHHRSDAAQWAYDIQRYREMEQAGWIIIRVTAADFIDAPARSRIVRQITATFSARVRTFGVG</sequence>
<dbReference type="Gene3D" id="3.40.960.10">
    <property type="entry name" value="VSR Endonuclease"/>
    <property type="match status" value="1"/>
</dbReference>
<dbReference type="AlphaFoldDB" id="A0A387B3U7"/>
<dbReference type="KEGG" id="lyd:D7I47_08575"/>
<name>A0A387B3U7_9MICO</name>
<evidence type="ECO:0000313" key="1">
    <source>
        <dbReference type="EMBL" id="AYF98304.1"/>
    </source>
</evidence>
<organism evidence="1 2">
    <name type="scientific">Protaetiibacter intestinalis</name>
    <dbReference type="NCBI Taxonomy" id="2419774"/>
    <lineage>
        <taxon>Bacteria</taxon>
        <taxon>Bacillati</taxon>
        <taxon>Actinomycetota</taxon>
        <taxon>Actinomycetes</taxon>
        <taxon>Micrococcales</taxon>
        <taxon>Microbacteriaceae</taxon>
        <taxon>Protaetiibacter</taxon>
    </lineage>
</organism>